<keyword evidence="12 13" id="KW-0472">Membrane</keyword>
<dbReference type="InterPro" id="IPR050428">
    <property type="entry name" value="TCS_sensor_his_kinase"/>
</dbReference>
<dbReference type="Pfam" id="PF08521">
    <property type="entry name" value="2CSK_N"/>
    <property type="match status" value="1"/>
</dbReference>
<dbReference type="CDD" id="cd00075">
    <property type="entry name" value="HATPase"/>
    <property type="match status" value="1"/>
</dbReference>
<dbReference type="Proteomes" id="UP000653472">
    <property type="component" value="Unassembled WGS sequence"/>
</dbReference>
<dbReference type="PROSITE" id="PS50885">
    <property type="entry name" value="HAMP"/>
    <property type="match status" value="1"/>
</dbReference>
<dbReference type="InterPro" id="IPR003594">
    <property type="entry name" value="HATPase_dom"/>
</dbReference>
<proteinExistence type="predicted"/>
<keyword evidence="9" id="KW-0067">ATP-binding</keyword>
<evidence type="ECO:0000259" key="14">
    <source>
        <dbReference type="PROSITE" id="PS50109"/>
    </source>
</evidence>
<dbReference type="RefSeq" id="WP_168146148.1">
    <property type="nucleotide sequence ID" value="NZ_JAAVXB010000001.1"/>
</dbReference>
<evidence type="ECO:0000256" key="5">
    <source>
        <dbReference type="ARBA" id="ARBA00022679"/>
    </source>
</evidence>
<dbReference type="CDD" id="cd00082">
    <property type="entry name" value="HisKA"/>
    <property type="match status" value="1"/>
</dbReference>
<keyword evidence="8 16" id="KW-0418">Kinase</keyword>
<dbReference type="GO" id="GO:0000155">
    <property type="term" value="F:phosphorelay sensor kinase activity"/>
    <property type="evidence" value="ECO:0007669"/>
    <property type="project" value="InterPro"/>
</dbReference>
<name>A0A970B764_9GAMM</name>
<dbReference type="SMART" id="SM00388">
    <property type="entry name" value="HisKA"/>
    <property type="match status" value="1"/>
</dbReference>
<comment type="catalytic activity">
    <reaction evidence="1">
        <text>ATP + protein L-histidine = ADP + protein N-phospho-L-histidine.</text>
        <dbReference type="EC" id="2.7.13.3"/>
    </reaction>
</comment>
<evidence type="ECO:0000256" key="6">
    <source>
        <dbReference type="ARBA" id="ARBA00022692"/>
    </source>
</evidence>
<keyword evidence="6 13" id="KW-0812">Transmembrane</keyword>
<feature type="transmembrane region" description="Helical" evidence="13">
    <location>
        <begin position="166"/>
        <end position="188"/>
    </location>
</feature>
<feature type="transmembrane region" description="Helical" evidence="13">
    <location>
        <begin position="12"/>
        <end position="29"/>
    </location>
</feature>
<keyword evidence="11" id="KW-0902">Two-component regulatory system</keyword>
<dbReference type="InterPro" id="IPR013727">
    <property type="entry name" value="2CSK_N"/>
</dbReference>
<evidence type="ECO:0000256" key="9">
    <source>
        <dbReference type="ARBA" id="ARBA00022840"/>
    </source>
</evidence>
<evidence type="ECO:0000259" key="15">
    <source>
        <dbReference type="PROSITE" id="PS50885"/>
    </source>
</evidence>
<keyword evidence="4" id="KW-0597">Phosphoprotein</keyword>
<evidence type="ECO:0000256" key="4">
    <source>
        <dbReference type="ARBA" id="ARBA00022553"/>
    </source>
</evidence>
<evidence type="ECO:0000256" key="2">
    <source>
        <dbReference type="ARBA" id="ARBA00004141"/>
    </source>
</evidence>
<dbReference type="EC" id="2.7.13.3" evidence="3"/>
<dbReference type="GO" id="GO:0005524">
    <property type="term" value="F:ATP binding"/>
    <property type="evidence" value="ECO:0007669"/>
    <property type="project" value="UniProtKB-KW"/>
</dbReference>
<comment type="caution">
    <text evidence="16">The sequence shown here is derived from an EMBL/GenBank/DDBJ whole genome shotgun (WGS) entry which is preliminary data.</text>
</comment>
<dbReference type="GO" id="GO:0005886">
    <property type="term" value="C:plasma membrane"/>
    <property type="evidence" value="ECO:0007669"/>
    <property type="project" value="TreeGrafter"/>
</dbReference>
<dbReference type="InterPro" id="IPR004358">
    <property type="entry name" value="Sig_transdc_His_kin-like_C"/>
</dbReference>
<keyword evidence="10 13" id="KW-1133">Transmembrane helix</keyword>
<evidence type="ECO:0000313" key="16">
    <source>
        <dbReference type="EMBL" id="NKF20889.1"/>
    </source>
</evidence>
<dbReference type="Gene3D" id="3.30.565.10">
    <property type="entry name" value="Histidine kinase-like ATPase, C-terminal domain"/>
    <property type="match status" value="1"/>
</dbReference>
<evidence type="ECO:0000256" key="8">
    <source>
        <dbReference type="ARBA" id="ARBA00022777"/>
    </source>
</evidence>
<dbReference type="EMBL" id="JAAVXB010000001">
    <property type="protein sequence ID" value="NKF20889.1"/>
    <property type="molecule type" value="Genomic_DNA"/>
</dbReference>
<feature type="domain" description="HAMP" evidence="15">
    <location>
        <begin position="185"/>
        <end position="237"/>
    </location>
</feature>
<accession>A0A970B764</accession>
<organism evidence="16 17">
    <name type="scientific">Solimonas marina</name>
    <dbReference type="NCBI Taxonomy" id="2714601"/>
    <lineage>
        <taxon>Bacteria</taxon>
        <taxon>Pseudomonadati</taxon>
        <taxon>Pseudomonadota</taxon>
        <taxon>Gammaproteobacteria</taxon>
        <taxon>Nevskiales</taxon>
        <taxon>Nevskiaceae</taxon>
        <taxon>Solimonas</taxon>
    </lineage>
</organism>
<dbReference type="InterPro" id="IPR036097">
    <property type="entry name" value="HisK_dim/P_sf"/>
</dbReference>
<keyword evidence="17" id="KW-1185">Reference proteome</keyword>
<evidence type="ECO:0000256" key="7">
    <source>
        <dbReference type="ARBA" id="ARBA00022741"/>
    </source>
</evidence>
<dbReference type="PANTHER" id="PTHR45436">
    <property type="entry name" value="SENSOR HISTIDINE KINASE YKOH"/>
    <property type="match status" value="1"/>
</dbReference>
<dbReference type="Pfam" id="PF00512">
    <property type="entry name" value="HisKA"/>
    <property type="match status" value="1"/>
</dbReference>
<feature type="domain" description="Histidine kinase" evidence="14">
    <location>
        <begin position="245"/>
        <end position="459"/>
    </location>
</feature>
<dbReference type="Gene3D" id="1.10.287.130">
    <property type="match status" value="1"/>
</dbReference>
<sequence>MTFPPSLRAKLIALLISTLVVGWLIWFGWQYHEMADQRSGEWDQSLRATAQYILKSMPSDVDSVLSTSRLRLPDDAGKPPVGRPAVHIVFQVWSLPRNEILIASPTAPRTPLAAGLSRDGASDSVIDGEPWRVYSVTDAEGRVEVQVGARVLQLREDLTDGVRRSLTAAALFLVGLSLAIWWGVSWALRPMHRLSGELARRDALNLTPLPLTGVPREVRPFVASFNQLLARLQQAVDNERQFNADVAHELRTPLAALLTQVRVARTTTPQGPMQTSLENMTHGMERLSRLVQQLLDSARVSASRDSPEYRQIDLADIAAMVPHEFGTTAARRGQVIAVSAEAGAIILGSLDDVDILLRNLIDNALRYGRDGGRVEISCSVVRDTVALRVADDGPSVPEAEREDIFRRFYRGSGTKRAHGSGIGLSLVARITQSHGATITVGPGLGGTGLGISVTFPAAVEMRL</sequence>
<keyword evidence="7" id="KW-0547">Nucleotide-binding</keyword>
<evidence type="ECO:0000256" key="3">
    <source>
        <dbReference type="ARBA" id="ARBA00012438"/>
    </source>
</evidence>
<evidence type="ECO:0000313" key="17">
    <source>
        <dbReference type="Proteomes" id="UP000653472"/>
    </source>
</evidence>
<dbReference type="InterPro" id="IPR003660">
    <property type="entry name" value="HAMP_dom"/>
</dbReference>
<dbReference type="InterPro" id="IPR005467">
    <property type="entry name" value="His_kinase_dom"/>
</dbReference>
<evidence type="ECO:0000256" key="12">
    <source>
        <dbReference type="ARBA" id="ARBA00023136"/>
    </source>
</evidence>
<dbReference type="SMART" id="SM00387">
    <property type="entry name" value="HATPase_c"/>
    <property type="match status" value="1"/>
</dbReference>
<dbReference type="SUPFAM" id="SSF47384">
    <property type="entry name" value="Homodimeric domain of signal transducing histidine kinase"/>
    <property type="match status" value="1"/>
</dbReference>
<dbReference type="PANTHER" id="PTHR45436:SF14">
    <property type="entry name" value="SENSOR PROTEIN QSEC"/>
    <property type="match status" value="1"/>
</dbReference>
<protein>
    <recommendedName>
        <fullName evidence="3">histidine kinase</fullName>
        <ecNumber evidence="3">2.7.13.3</ecNumber>
    </recommendedName>
</protein>
<evidence type="ECO:0000256" key="13">
    <source>
        <dbReference type="SAM" id="Phobius"/>
    </source>
</evidence>
<dbReference type="AlphaFoldDB" id="A0A970B764"/>
<comment type="subcellular location">
    <subcellularLocation>
        <location evidence="2">Membrane</location>
        <topology evidence="2">Multi-pass membrane protein</topology>
    </subcellularLocation>
</comment>
<dbReference type="PROSITE" id="PS50109">
    <property type="entry name" value="HIS_KIN"/>
    <property type="match status" value="1"/>
</dbReference>
<dbReference type="InterPro" id="IPR003661">
    <property type="entry name" value="HisK_dim/P_dom"/>
</dbReference>
<dbReference type="Pfam" id="PF02518">
    <property type="entry name" value="HATPase_c"/>
    <property type="match status" value="1"/>
</dbReference>
<dbReference type="PRINTS" id="PR00344">
    <property type="entry name" value="BCTRLSENSOR"/>
</dbReference>
<dbReference type="SUPFAM" id="SSF55874">
    <property type="entry name" value="ATPase domain of HSP90 chaperone/DNA topoisomerase II/histidine kinase"/>
    <property type="match status" value="1"/>
</dbReference>
<evidence type="ECO:0000256" key="10">
    <source>
        <dbReference type="ARBA" id="ARBA00022989"/>
    </source>
</evidence>
<reference evidence="16" key="1">
    <citation type="submission" date="2020-03" db="EMBL/GenBank/DDBJ databases">
        <title>Solimonas marina sp. nov., isolated from deep seawater of the Pacific Ocean.</title>
        <authorList>
            <person name="Liu X."/>
            <person name="Lai Q."/>
            <person name="Sun F."/>
            <person name="Gai Y."/>
            <person name="Li G."/>
            <person name="Shao Z."/>
        </authorList>
    </citation>
    <scope>NUCLEOTIDE SEQUENCE</scope>
    <source>
        <strain evidence="16">C16B3</strain>
    </source>
</reference>
<evidence type="ECO:0000256" key="11">
    <source>
        <dbReference type="ARBA" id="ARBA00023012"/>
    </source>
</evidence>
<gene>
    <name evidence="16" type="ORF">G7Y82_01075</name>
</gene>
<dbReference type="InterPro" id="IPR036890">
    <property type="entry name" value="HATPase_C_sf"/>
</dbReference>
<keyword evidence="5" id="KW-0808">Transferase</keyword>
<evidence type="ECO:0000256" key="1">
    <source>
        <dbReference type="ARBA" id="ARBA00000085"/>
    </source>
</evidence>